<keyword evidence="2 3" id="KW-0472">Membrane</keyword>
<dbReference type="PANTHER" id="PTHR34295">
    <property type="entry name" value="BIOTIN TRANSPORTER BIOY"/>
    <property type="match status" value="1"/>
</dbReference>
<keyword evidence="3" id="KW-0812">Transmembrane</keyword>
<keyword evidence="2" id="KW-1003">Cell membrane</keyword>
<feature type="transmembrane region" description="Helical" evidence="3">
    <location>
        <begin position="92"/>
        <end position="114"/>
    </location>
</feature>
<dbReference type="STRING" id="679200.HMPREF9333_02012"/>
<sequence>MEISTPYHSLKKLSTKKLVFISLMSGLMCILAPVSIHIPLTPVPVSLGLFAVFICSYILEPVSAFLCILIYIILGCIGLPVFSGFIGGLNKIAGPTGGFIFGFLFTAFISSFFIHRFKDNYFIHFLAMFFSLIPCYILGAFWFSLQQNVSFENAVKVCIAPFFIMDFLKILAAVFLGNIFINRLKKAGITV</sequence>
<feature type="transmembrane region" description="Helical" evidence="3">
    <location>
        <begin position="66"/>
        <end position="86"/>
    </location>
</feature>
<dbReference type="RefSeq" id="WP_005541881.1">
    <property type="nucleotide sequence ID" value="NZ_JH378838.1"/>
</dbReference>
<reference evidence="4 5" key="1">
    <citation type="submission" date="2011-08" db="EMBL/GenBank/DDBJ databases">
        <title>The Genome Sequence of Johnsonella ignava ATCC 51276.</title>
        <authorList>
            <consortium name="The Broad Institute Genome Sequencing Platform"/>
            <person name="Earl A."/>
            <person name="Ward D."/>
            <person name="Feldgarden M."/>
            <person name="Gevers D."/>
            <person name="Izard J."/>
            <person name="Blanton J.M."/>
            <person name="Baranova O.V."/>
            <person name="Dewhirst F.E."/>
            <person name="Young S.K."/>
            <person name="Zeng Q."/>
            <person name="Gargeya S."/>
            <person name="Fitzgerald M."/>
            <person name="Haas B."/>
            <person name="Abouelleil A."/>
            <person name="Alvarado L."/>
            <person name="Arachchi H.M."/>
            <person name="Berlin A."/>
            <person name="Brown A."/>
            <person name="Chapman S.B."/>
            <person name="Chen Z."/>
            <person name="Dunbar C."/>
            <person name="Freedman E."/>
            <person name="Gearin G."/>
            <person name="Gellesch M."/>
            <person name="Goldberg J."/>
            <person name="Griggs A."/>
            <person name="Gujja S."/>
            <person name="Heiman D."/>
            <person name="Howarth C."/>
            <person name="Larson L."/>
            <person name="Lui A."/>
            <person name="MacDonald P.J.P."/>
            <person name="Montmayeur A."/>
            <person name="Murphy C."/>
            <person name="Neiman D."/>
            <person name="Pearson M."/>
            <person name="Priest M."/>
            <person name="Roberts A."/>
            <person name="Saif S."/>
            <person name="Shea T."/>
            <person name="Shenoy N."/>
            <person name="Sisk P."/>
            <person name="Stolte C."/>
            <person name="Sykes S."/>
            <person name="Wortman J."/>
            <person name="Nusbaum C."/>
            <person name="Birren B."/>
        </authorList>
    </citation>
    <scope>NUCLEOTIDE SEQUENCE [LARGE SCALE GENOMIC DNA]</scope>
    <source>
        <strain evidence="4 5">ATCC 51276</strain>
    </source>
</reference>
<protein>
    <recommendedName>
        <fullName evidence="2">Biotin transporter</fullName>
    </recommendedName>
</protein>
<dbReference type="AlphaFoldDB" id="G5GKC1"/>
<evidence type="ECO:0000256" key="1">
    <source>
        <dbReference type="ARBA" id="ARBA00010692"/>
    </source>
</evidence>
<evidence type="ECO:0000313" key="5">
    <source>
        <dbReference type="Proteomes" id="UP000003011"/>
    </source>
</evidence>
<dbReference type="PANTHER" id="PTHR34295:SF1">
    <property type="entry name" value="BIOTIN TRANSPORTER BIOY"/>
    <property type="match status" value="1"/>
</dbReference>
<feature type="transmembrane region" description="Helical" evidence="3">
    <location>
        <begin position="18"/>
        <end position="36"/>
    </location>
</feature>
<evidence type="ECO:0000256" key="2">
    <source>
        <dbReference type="PIRNR" id="PIRNR016661"/>
    </source>
</evidence>
<comment type="similarity">
    <text evidence="1 2">Belongs to the BioY family.</text>
</comment>
<dbReference type="GO" id="GO:0015225">
    <property type="term" value="F:biotin transmembrane transporter activity"/>
    <property type="evidence" value="ECO:0007669"/>
    <property type="project" value="UniProtKB-UniRule"/>
</dbReference>
<dbReference type="EMBL" id="ACZL01000037">
    <property type="protein sequence ID" value="EHI54811.1"/>
    <property type="molecule type" value="Genomic_DNA"/>
</dbReference>
<organism evidence="4 5">
    <name type="scientific">Johnsonella ignava ATCC 51276</name>
    <dbReference type="NCBI Taxonomy" id="679200"/>
    <lineage>
        <taxon>Bacteria</taxon>
        <taxon>Bacillati</taxon>
        <taxon>Bacillota</taxon>
        <taxon>Clostridia</taxon>
        <taxon>Lachnospirales</taxon>
        <taxon>Lachnospiraceae</taxon>
        <taxon>Johnsonella</taxon>
    </lineage>
</organism>
<dbReference type="HOGENOM" id="CLU_077931_3_0_9"/>
<evidence type="ECO:0000256" key="3">
    <source>
        <dbReference type="SAM" id="Phobius"/>
    </source>
</evidence>
<gene>
    <name evidence="4" type="ORF">HMPREF9333_02012</name>
</gene>
<keyword evidence="2" id="KW-0813">Transport</keyword>
<name>G5GKC1_9FIRM</name>
<feature type="transmembrane region" description="Helical" evidence="3">
    <location>
        <begin position="42"/>
        <end position="59"/>
    </location>
</feature>
<dbReference type="Gene3D" id="1.10.1760.20">
    <property type="match status" value="1"/>
</dbReference>
<dbReference type="PIRSF" id="PIRSF016661">
    <property type="entry name" value="BioY"/>
    <property type="match status" value="1"/>
</dbReference>
<dbReference type="OrthoDB" id="9803495at2"/>
<keyword evidence="3" id="KW-1133">Transmembrane helix</keyword>
<dbReference type="Pfam" id="PF02632">
    <property type="entry name" value="BioY"/>
    <property type="match status" value="1"/>
</dbReference>
<evidence type="ECO:0000313" key="4">
    <source>
        <dbReference type="EMBL" id="EHI54811.1"/>
    </source>
</evidence>
<dbReference type="Proteomes" id="UP000003011">
    <property type="component" value="Unassembled WGS sequence"/>
</dbReference>
<keyword evidence="5" id="KW-1185">Reference proteome</keyword>
<dbReference type="InterPro" id="IPR003784">
    <property type="entry name" value="BioY"/>
</dbReference>
<feature type="transmembrane region" description="Helical" evidence="3">
    <location>
        <begin position="162"/>
        <end position="181"/>
    </location>
</feature>
<dbReference type="eggNOG" id="COG1268">
    <property type="taxonomic scope" value="Bacteria"/>
</dbReference>
<feature type="transmembrane region" description="Helical" evidence="3">
    <location>
        <begin position="121"/>
        <end position="142"/>
    </location>
</feature>
<accession>G5GKC1</accession>
<dbReference type="GO" id="GO:0005886">
    <property type="term" value="C:plasma membrane"/>
    <property type="evidence" value="ECO:0007669"/>
    <property type="project" value="UniProtKB-SubCell"/>
</dbReference>
<proteinExistence type="inferred from homology"/>
<comment type="subcellular location">
    <subcellularLocation>
        <location evidence="2">Cell membrane</location>
        <topology evidence="2">Multi-pass membrane protein</topology>
    </subcellularLocation>
</comment>
<comment type="caution">
    <text evidence="4">The sequence shown here is derived from an EMBL/GenBank/DDBJ whole genome shotgun (WGS) entry which is preliminary data.</text>
</comment>